<dbReference type="FunFam" id="1.20.5.340:FF:000012">
    <property type="entry name" value="Wiskott-Aldrich syndrome protein family member 1"/>
    <property type="match status" value="1"/>
</dbReference>
<evidence type="ECO:0000256" key="6">
    <source>
        <dbReference type="ARBA" id="ARBA00023212"/>
    </source>
</evidence>
<feature type="region of interest" description="Disordered" evidence="8">
    <location>
        <begin position="282"/>
        <end position="420"/>
    </location>
</feature>
<keyword evidence="4" id="KW-0597">Phosphoprotein</keyword>
<evidence type="ECO:0000313" key="10">
    <source>
        <dbReference type="EMBL" id="NWU23085.1"/>
    </source>
</evidence>
<gene>
    <name evidence="10" type="primary">Wasf3_0</name>
    <name evidence="10" type="ORF">DYACAS_R00854</name>
</gene>
<dbReference type="GO" id="GO:0003779">
    <property type="term" value="F:actin binding"/>
    <property type="evidence" value="ECO:0007669"/>
    <property type="project" value="UniProtKB-UniRule"/>
</dbReference>
<evidence type="ECO:0000256" key="1">
    <source>
        <dbReference type="ARBA" id="ARBA00004245"/>
    </source>
</evidence>
<evidence type="ECO:0000313" key="11">
    <source>
        <dbReference type="Proteomes" id="UP000584415"/>
    </source>
</evidence>
<evidence type="ECO:0000256" key="7">
    <source>
        <dbReference type="RuleBase" id="RU367034"/>
    </source>
</evidence>
<dbReference type="AlphaFoldDB" id="A0A7K5V505"/>
<dbReference type="PRINTS" id="PR01217">
    <property type="entry name" value="PRICHEXTENSN"/>
</dbReference>
<evidence type="ECO:0000256" key="8">
    <source>
        <dbReference type="SAM" id="MobiDB-lite"/>
    </source>
</evidence>
<feature type="domain" description="WH2" evidence="9">
    <location>
        <begin position="424"/>
        <end position="441"/>
    </location>
</feature>
<feature type="non-terminal residue" evidence="10">
    <location>
        <position position="486"/>
    </location>
</feature>
<dbReference type="GO" id="GO:0034237">
    <property type="term" value="F:protein kinase A regulatory subunit binding"/>
    <property type="evidence" value="ECO:0007669"/>
    <property type="project" value="TreeGrafter"/>
</dbReference>
<evidence type="ECO:0000256" key="5">
    <source>
        <dbReference type="ARBA" id="ARBA00023203"/>
    </source>
</evidence>
<feature type="non-terminal residue" evidence="10">
    <location>
        <position position="1"/>
    </location>
</feature>
<dbReference type="Gene3D" id="6.10.280.150">
    <property type="match status" value="2"/>
</dbReference>
<dbReference type="GO" id="GO:0031209">
    <property type="term" value="C:SCAR complex"/>
    <property type="evidence" value="ECO:0007669"/>
    <property type="project" value="TreeGrafter"/>
</dbReference>
<feature type="compositionally biased region" description="Pro residues" evidence="8">
    <location>
        <begin position="373"/>
        <end position="395"/>
    </location>
</feature>
<dbReference type="Gene3D" id="1.20.5.340">
    <property type="match status" value="1"/>
</dbReference>
<comment type="function">
    <text evidence="7">Downstream effector molecule involved in the transmission of signals from tyrosine kinase receptors and small GTPases to the actin cytoskeleton. Promotes formation of actin filaments. Part of the WAVE complex that regulates lamellipodia formation. The WAVE complex regulates actin filament reorganization via its interaction with the Arp2/3 complex.</text>
</comment>
<dbReference type="SMART" id="SM00246">
    <property type="entry name" value="WH2"/>
    <property type="match status" value="1"/>
</dbReference>
<feature type="region of interest" description="Disordered" evidence="8">
    <location>
        <begin position="222"/>
        <end position="258"/>
    </location>
</feature>
<dbReference type="GO" id="GO:2000601">
    <property type="term" value="P:positive regulation of Arp2/3 complex-mediated actin nucleation"/>
    <property type="evidence" value="ECO:0007669"/>
    <property type="project" value="TreeGrafter"/>
</dbReference>
<protein>
    <recommendedName>
        <fullName evidence="7">Wiskott-Aldrich syndrome protein family member</fullName>
        <shortName evidence="7">WASP family protein member</shortName>
    </recommendedName>
</protein>
<feature type="compositionally biased region" description="Polar residues" evidence="8">
    <location>
        <begin position="230"/>
        <end position="241"/>
    </location>
</feature>
<dbReference type="GO" id="GO:0071933">
    <property type="term" value="F:Arp2/3 complex binding"/>
    <property type="evidence" value="ECO:0007669"/>
    <property type="project" value="TreeGrafter"/>
</dbReference>
<evidence type="ECO:0000256" key="2">
    <source>
        <dbReference type="ARBA" id="ARBA00006993"/>
    </source>
</evidence>
<dbReference type="GO" id="GO:0030027">
    <property type="term" value="C:lamellipodium"/>
    <property type="evidence" value="ECO:0007669"/>
    <property type="project" value="TreeGrafter"/>
</dbReference>
<comment type="caution">
    <text evidence="10">The sequence shown here is derived from an EMBL/GenBank/DDBJ whole genome shotgun (WGS) entry which is preliminary data.</text>
</comment>
<dbReference type="PANTHER" id="PTHR12902:SF9">
    <property type="entry name" value="WISKOTT-ALDRICH SYNDROME PROTEIN FAMILY MEMBER"/>
    <property type="match status" value="1"/>
</dbReference>
<comment type="subcellular location">
    <subcellularLocation>
        <location evidence="1 7">Cytoplasm</location>
        <location evidence="1 7">Cytoskeleton</location>
    </subcellularLocation>
</comment>
<reference evidence="10 11" key="1">
    <citation type="submission" date="2019-09" db="EMBL/GenBank/DDBJ databases">
        <title>Bird 10,000 Genomes (B10K) Project - Family phase.</title>
        <authorList>
            <person name="Zhang G."/>
        </authorList>
    </citation>
    <scope>NUCLEOTIDE SEQUENCE [LARGE SCALE GENOMIC DNA]</scope>
    <source>
        <strain evidence="10">B10K-DU-001-71</strain>
        <tissue evidence="10">Muscle</tissue>
    </source>
</reference>
<keyword evidence="5 7" id="KW-0009">Actin-binding</keyword>
<accession>A0A7K5V505</accession>
<feature type="compositionally biased region" description="Pro residues" evidence="8">
    <location>
        <begin position="337"/>
        <end position="347"/>
    </location>
</feature>
<feature type="region of interest" description="Disordered" evidence="8">
    <location>
        <begin position="172"/>
        <end position="194"/>
    </location>
</feature>
<dbReference type="PANTHER" id="PTHR12902">
    <property type="entry name" value="WASP-1"/>
    <property type="match status" value="1"/>
</dbReference>
<name>A0A7K5V505_9CORV</name>
<feature type="compositionally biased region" description="Basic and acidic residues" evidence="8">
    <location>
        <begin position="181"/>
        <end position="192"/>
    </location>
</feature>
<feature type="compositionally biased region" description="Polar residues" evidence="8">
    <location>
        <begin position="292"/>
        <end position="301"/>
    </location>
</feature>
<keyword evidence="3 7" id="KW-0963">Cytoplasm</keyword>
<feature type="compositionally biased region" description="Low complexity" evidence="8">
    <location>
        <begin position="396"/>
        <end position="409"/>
    </location>
</feature>
<keyword evidence="11" id="KW-1185">Reference proteome</keyword>
<dbReference type="GO" id="GO:0030036">
    <property type="term" value="P:actin cytoskeleton organization"/>
    <property type="evidence" value="ECO:0007669"/>
    <property type="project" value="UniProtKB-UniRule"/>
</dbReference>
<dbReference type="Proteomes" id="UP000584415">
    <property type="component" value="Unassembled WGS sequence"/>
</dbReference>
<dbReference type="InterPro" id="IPR003124">
    <property type="entry name" value="WH2_dom"/>
</dbReference>
<organism evidence="10 11">
    <name type="scientific">Platysteira castanea</name>
    <dbReference type="NCBI Taxonomy" id="1160851"/>
    <lineage>
        <taxon>Eukaryota</taxon>
        <taxon>Metazoa</taxon>
        <taxon>Chordata</taxon>
        <taxon>Craniata</taxon>
        <taxon>Vertebrata</taxon>
        <taxon>Euteleostomi</taxon>
        <taxon>Archelosauria</taxon>
        <taxon>Archosauria</taxon>
        <taxon>Dinosauria</taxon>
        <taxon>Saurischia</taxon>
        <taxon>Theropoda</taxon>
        <taxon>Coelurosauria</taxon>
        <taxon>Aves</taxon>
        <taxon>Neognathae</taxon>
        <taxon>Neoaves</taxon>
        <taxon>Telluraves</taxon>
        <taxon>Australaves</taxon>
        <taxon>Passeriformes</taxon>
        <taxon>Corvoidea</taxon>
        <taxon>Platysteiridae</taxon>
        <taxon>Platysteira</taxon>
    </lineage>
</organism>
<comment type="similarity">
    <text evidence="2 7">Belongs to the SCAR/WAVE family.</text>
</comment>
<dbReference type="PROSITE" id="PS51082">
    <property type="entry name" value="WH2"/>
    <property type="match status" value="1"/>
</dbReference>
<evidence type="ECO:0000256" key="3">
    <source>
        <dbReference type="ARBA" id="ARBA00022490"/>
    </source>
</evidence>
<evidence type="ECO:0000259" key="9">
    <source>
        <dbReference type="PROSITE" id="PS51082"/>
    </source>
</evidence>
<dbReference type="GO" id="GO:0005856">
    <property type="term" value="C:cytoskeleton"/>
    <property type="evidence" value="ECO:0007669"/>
    <property type="project" value="UniProtKB-SubCell"/>
</dbReference>
<comment type="subunit">
    <text evidence="7">Binds actin and the Arp2/3 complex.</text>
</comment>
<keyword evidence="6 7" id="KW-0206">Cytoskeleton</keyword>
<evidence type="ECO:0000256" key="4">
    <source>
        <dbReference type="ARBA" id="ARBA00022553"/>
    </source>
</evidence>
<dbReference type="InterPro" id="IPR028288">
    <property type="entry name" value="SCAR/WAVE_fam"/>
</dbReference>
<dbReference type="Pfam" id="PF02205">
    <property type="entry name" value="WH2"/>
    <property type="match status" value="1"/>
</dbReference>
<sequence length="486" mass="53785">MPLVKRNIEPRHLCRGALPDGVTSELECVTNSTLAAIIKQLGSLSRHAEDIFGELFNEANSFYMRMNSLQERVDLLVIKVTQLDSTVEEVSLQDINMRKAFKSSTVQNQQVVSRNSIPNPVMEMYQRCDKPPPLNILTPYRDDKKDGLKFYTDPSYFFNLWKEKMLQATEDKRKEKRRQKEQRLVEDSTREVKKVRKARNRRLEWNMMAYDKEFRPDNRFSPSPYHMASSEGSLSPDNSYASDAADHSYPASPNHPAQLLAPASHLAPAEHKEGVLAATNPPEHVFRPAAGSRQNSLTRLQQPHAPPPSEAVLNGPRPHLVKDYGPQPVPMAEYFVPPAPPPPPPVIPSAQTAFDSPVSAPPALAPGSAAPPSYAPSPPPAPPGPYSAPGPPAVPASPAHSASPPAAAAEPRKPQVPLMPMSDARSDLLAAIRRGIQLRKVQEQWEQEAKKEPVGNDVATILSRRIAVEYSESDDDSELDDNEWSD</sequence>
<dbReference type="EMBL" id="VYXC01004308">
    <property type="protein sequence ID" value="NWU23085.1"/>
    <property type="molecule type" value="Genomic_DNA"/>
</dbReference>
<proteinExistence type="inferred from homology"/>